<dbReference type="InterPro" id="IPR007362">
    <property type="entry name" value="DUF429"/>
</dbReference>
<dbReference type="RefSeq" id="WP_184210730.1">
    <property type="nucleotide sequence ID" value="NZ_JACHIF010000007.1"/>
</dbReference>
<dbReference type="Pfam" id="PF04250">
    <property type="entry name" value="DUF429"/>
    <property type="match status" value="1"/>
</dbReference>
<protein>
    <submittedName>
        <fullName evidence="1">Putative nuclease with RNAse H fold</fullName>
    </submittedName>
</protein>
<accession>A0A7W7YN15</accession>
<sequence>MPASQAKTQSLHSPRTAGVDVGGVKKGFHAVLLEGLEIVATLQSRNAEEVASWCRDQGAMAVGVDAPCCWRTPGGSARTAERQLMREGIYCFSTPTEKEARNHPRGYYEWMLQGMALHHALRRDFEIISEDQPLKNPVCFETFPQAVACVLAGRVVKAGDKRTVRRALLEEVGIQTASLRSMDLLDAALCAFTARQVMKGSFRIVGDSLSGCMILPVNPDFTQRQANPEMSLAQK</sequence>
<dbReference type="EMBL" id="JACHIF010000007">
    <property type="protein sequence ID" value="MBB5039211.1"/>
    <property type="molecule type" value="Genomic_DNA"/>
</dbReference>
<organism evidence="1 2">
    <name type="scientific">Prosthecobacter dejongeii</name>
    <dbReference type="NCBI Taxonomy" id="48465"/>
    <lineage>
        <taxon>Bacteria</taxon>
        <taxon>Pseudomonadati</taxon>
        <taxon>Verrucomicrobiota</taxon>
        <taxon>Verrucomicrobiia</taxon>
        <taxon>Verrucomicrobiales</taxon>
        <taxon>Verrucomicrobiaceae</taxon>
        <taxon>Prosthecobacter</taxon>
    </lineage>
</organism>
<proteinExistence type="predicted"/>
<reference evidence="1 2" key="1">
    <citation type="submission" date="2020-08" db="EMBL/GenBank/DDBJ databases">
        <title>Genomic Encyclopedia of Type Strains, Phase IV (KMG-IV): sequencing the most valuable type-strain genomes for metagenomic binning, comparative biology and taxonomic classification.</title>
        <authorList>
            <person name="Goeker M."/>
        </authorList>
    </citation>
    <scope>NUCLEOTIDE SEQUENCE [LARGE SCALE GENOMIC DNA]</scope>
    <source>
        <strain evidence="1 2">DSM 12251</strain>
    </source>
</reference>
<dbReference type="AlphaFoldDB" id="A0A7W7YN15"/>
<evidence type="ECO:0000313" key="2">
    <source>
        <dbReference type="Proteomes" id="UP000534294"/>
    </source>
</evidence>
<dbReference type="Proteomes" id="UP000534294">
    <property type="component" value="Unassembled WGS sequence"/>
</dbReference>
<name>A0A7W7YN15_9BACT</name>
<comment type="caution">
    <text evidence="1">The sequence shown here is derived from an EMBL/GenBank/DDBJ whole genome shotgun (WGS) entry which is preliminary data.</text>
</comment>
<gene>
    <name evidence="1" type="ORF">HNQ64_003480</name>
</gene>
<evidence type="ECO:0000313" key="1">
    <source>
        <dbReference type="EMBL" id="MBB5039211.1"/>
    </source>
</evidence>
<keyword evidence="2" id="KW-1185">Reference proteome</keyword>